<dbReference type="RefSeq" id="XP_022511553.1">
    <property type="nucleotide sequence ID" value="XM_022656208.1"/>
</dbReference>
<name>A0A177F7D9_9EURO</name>
<dbReference type="GeneID" id="34601406"/>
<dbReference type="OrthoDB" id="4143261at2759"/>
<evidence type="ECO:0000313" key="2">
    <source>
        <dbReference type="EMBL" id="OAG39601.1"/>
    </source>
</evidence>
<sequence>MTLTNSLDGEGGSEGKGVVKGDTFPAPAPASASSAAPAPSPSPPRSNKLTLPEEITSRVISYIVRDGLCISTDARHDIDVATIRCLMRTSVSVRRETLRQVFRQPLRFWLSGVKSCNCQPLLESIGHKECRCTLLLEKVARMPLMRWRRVVVHFVPVVSAWGLGDGAATLRGDSQQTGDDGAGGGEKEAKEKEVSARSEFLVGAQRVKHYSRSLATTLYFVFKQWAGLDCDAACCGAIEMTRRRYYGPLYCSYDPKLPALPFDVDFVFEPGPVSVTANTNGGSGDRETDHPPQMPLWTMNMVESLLMPWWRIAAKRAPARQIQLPEMIAAAFTTARRDLLVAAGFPHEPAAVAEHLRRDFAEFWSFKLEPVPRLDVGSLWLCVVAVDGSRDWYLDPAPLKTAPTKWTIRGIPVLRIDVVSGSGSEEGVDRGSAGGDGGWWTGRFLASDG</sequence>
<evidence type="ECO:0000256" key="1">
    <source>
        <dbReference type="SAM" id="MobiDB-lite"/>
    </source>
</evidence>
<feature type="region of interest" description="Disordered" evidence="1">
    <location>
        <begin position="1"/>
        <end position="50"/>
    </location>
</feature>
<dbReference type="EMBL" id="LVKK01000042">
    <property type="protein sequence ID" value="OAG39601.1"/>
    <property type="molecule type" value="Genomic_DNA"/>
</dbReference>
<keyword evidence="3" id="KW-1185">Reference proteome</keyword>
<comment type="caution">
    <text evidence="2">The sequence shown here is derived from an EMBL/GenBank/DDBJ whole genome shotgun (WGS) entry which is preliminary data.</text>
</comment>
<evidence type="ECO:0000313" key="3">
    <source>
        <dbReference type="Proteomes" id="UP000077002"/>
    </source>
</evidence>
<reference evidence="2 3" key="1">
    <citation type="submission" date="2016-03" db="EMBL/GenBank/DDBJ databases">
        <title>Draft genome sequence of the Fonsecaea monophora CBS 269.37.</title>
        <authorList>
            <person name="Bombassaro A."/>
            <person name="Vinicius W.A."/>
            <person name="De Hoog S."/>
            <person name="Sun J."/>
            <person name="Souza E.M."/>
            <person name="Raittz R.T."/>
            <person name="Costa F."/>
            <person name="Leao A.C."/>
            <person name="Tadra-Sfeir M.Z."/>
            <person name="Baura V."/>
            <person name="Balsanelli E."/>
            <person name="Pedrosa F.O."/>
            <person name="Moreno L.F."/>
            <person name="Steffens M.B."/>
            <person name="Xi L."/>
            <person name="Bocca A.L."/>
            <person name="Felipe M.S."/>
            <person name="Teixeira M."/>
            <person name="Telles Filho F.Q."/>
            <person name="Azevedo C.M."/>
            <person name="Gomes R."/>
            <person name="Vicente V.A."/>
        </authorList>
    </citation>
    <scope>NUCLEOTIDE SEQUENCE [LARGE SCALE GENOMIC DNA]</scope>
    <source>
        <strain evidence="2 3">CBS 269.37</strain>
    </source>
</reference>
<feature type="region of interest" description="Disordered" evidence="1">
    <location>
        <begin position="171"/>
        <end position="192"/>
    </location>
</feature>
<accession>A0A177F7D9</accession>
<proteinExistence type="predicted"/>
<protein>
    <submittedName>
        <fullName evidence="2">Uncharacterized protein</fullName>
    </submittedName>
</protein>
<organism evidence="2 3">
    <name type="scientific">Fonsecaea monophora</name>
    <dbReference type="NCBI Taxonomy" id="254056"/>
    <lineage>
        <taxon>Eukaryota</taxon>
        <taxon>Fungi</taxon>
        <taxon>Dikarya</taxon>
        <taxon>Ascomycota</taxon>
        <taxon>Pezizomycotina</taxon>
        <taxon>Eurotiomycetes</taxon>
        <taxon>Chaetothyriomycetidae</taxon>
        <taxon>Chaetothyriales</taxon>
        <taxon>Herpotrichiellaceae</taxon>
        <taxon>Fonsecaea</taxon>
    </lineage>
</organism>
<gene>
    <name evidence="2" type="ORF">AYO21_06245</name>
</gene>
<dbReference type="Proteomes" id="UP000077002">
    <property type="component" value="Unassembled WGS sequence"/>
</dbReference>
<dbReference type="AlphaFoldDB" id="A0A177F7D9"/>